<dbReference type="Proteomes" id="UP000320776">
    <property type="component" value="Chromosome"/>
</dbReference>
<dbReference type="InterPro" id="IPR051465">
    <property type="entry name" value="Cell_Envelope_Struct_Comp"/>
</dbReference>
<reference evidence="3 4" key="1">
    <citation type="submission" date="2019-02" db="EMBL/GenBank/DDBJ databases">
        <title>Closed genome of Sporomusa termitida DSM 4440.</title>
        <authorList>
            <person name="Poehlein A."/>
            <person name="Daniel R."/>
        </authorList>
    </citation>
    <scope>NUCLEOTIDE SEQUENCE [LARGE SCALE GENOMIC DNA]</scope>
    <source>
        <strain evidence="3 4">DSM 4440</strain>
    </source>
</reference>
<organism evidence="3 4">
    <name type="scientific">Sporomusa termitida</name>
    <dbReference type="NCBI Taxonomy" id="2377"/>
    <lineage>
        <taxon>Bacteria</taxon>
        <taxon>Bacillati</taxon>
        <taxon>Bacillota</taxon>
        <taxon>Negativicutes</taxon>
        <taxon>Selenomonadales</taxon>
        <taxon>Sporomusaceae</taxon>
        <taxon>Sporomusa</taxon>
    </lineage>
</organism>
<dbReference type="RefSeq" id="WP_144352076.1">
    <property type="nucleotide sequence ID" value="NZ_CP036259.1"/>
</dbReference>
<keyword evidence="1" id="KW-0732">Signal</keyword>
<feature type="domain" description="SLH" evidence="2">
    <location>
        <begin position="37"/>
        <end position="100"/>
    </location>
</feature>
<evidence type="ECO:0000259" key="2">
    <source>
        <dbReference type="PROSITE" id="PS51272"/>
    </source>
</evidence>
<sequence length="492" mass="52790">MTNQKQIKKWLAIIPAALMAITLSGTTLTPGTAQAALAQSFNDVPPNHWAYAAVTKLAHAGIVTGYDDSHYKGDKTITRYEMAVIVAKAIDKYEAANDADQQVIDKLSAEFASELNKLGVRVVKVETKTNTWISGETRLRFMGNEANAPGMEKLKGSDRFEFRQRIKINGNINENISITARLNATSKMGNYGAADGNAVTLDIAAVTAKDTLGFDRIRLGRYFYDSFTHGLFGKAIGVDGVRLDKTIGTTRFTGSVNNVVGNGTAANAFKDSAAGDAETVTAAQLTFQASNRLNLTSGYYWSDIAGTSGNTVAGSMNITTGDSFKSSQGWAVGFDVKLGDKLLLISDYVATKLNGVNGAHLADSPKGWAVELTNATKMPPAYFEAKPLTDYRKVNDFGWSISYRSVEAGAVPYGIGGFDGQAVSATTRTTTYPTYIKGTDNIKGISIALASTIAKNVTWTIGMQDLKIKDSKLTGGVSDLGKSYISKIEFFY</sequence>
<dbReference type="InterPro" id="IPR001119">
    <property type="entry name" value="SLH_dom"/>
</dbReference>
<dbReference type="PROSITE" id="PS51272">
    <property type="entry name" value="SLH"/>
    <property type="match status" value="1"/>
</dbReference>
<dbReference type="AlphaFoldDB" id="A0A517DZC8"/>
<protein>
    <submittedName>
        <fullName evidence="3">S-layer homology domain protein</fullName>
    </submittedName>
</protein>
<proteinExistence type="predicted"/>
<dbReference type="OrthoDB" id="1672837at2"/>
<name>A0A517DZC8_9FIRM</name>
<accession>A0A517DZC8</accession>
<feature type="chain" id="PRO_5021855336" evidence="1">
    <location>
        <begin position="36"/>
        <end position="492"/>
    </location>
</feature>
<evidence type="ECO:0000313" key="4">
    <source>
        <dbReference type="Proteomes" id="UP000320776"/>
    </source>
</evidence>
<dbReference type="EMBL" id="CP036259">
    <property type="protein sequence ID" value="QDR82715.1"/>
    <property type="molecule type" value="Genomic_DNA"/>
</dbReference>
<evidence type="ECO:0000313" key="3">
    <source>
        <dbReference type="EMBL" id="QDR82715.1"/>
    </source>
</evidence>
<feature type="signal peptide" evidence="1">
    <location>
        <begin position="1"/>
        <end position="35"/>
    </location>
</feature>
<dbReference type="KEGG" id="sted:SPTER_41450"/>
<keyword evidence="4" id="KW-1185">Reference proteome</keyword>
<gene>
    <name evidence="3" type="ORF">SPTER_41450</name>
</gene>
<dbReference type="Pfam" id="PF00395">
    <property type="entry name" value="SLH"/>
    <property type="match status" value="1"/>
</dbReference>
<dbReference type="PANTHER" id="PTHR43308">
    <property type="entry name" value="OUTER MEMBRANE PROTEIN ALPHA-RELATED"/>
    <property type="match status" value="1"/>
</dbReference>
<evidence type="ECO:0000256" key="1">
    <source>
        <dbReference type="SAM" id="SignalP"/>
    </source>
</evidence>